<dbReference type="EMBL" id="GL376585">
    <property type="status" value="NOT_ANNOTATED_CDS"/>
    <property type="molecule type" value="Genomic_DNA"/>
</dbReference>
<accession>K3WRX9</accession>
<name>K3WRX9_GLOUD</name>
<reference evidence="2" key="1">
    <citation type="journal article" date="2010" name="Genome Biol.">
        <title>Genome sequence of the necrotrophic plant pathogen Pythium ultimum reveals original pathogenicity mechanisms and effector repertoire.</title>
        <authorList>
            <person name="Levesque C.A."/>
            <person name="Brouwer H."/>
            <person name="Cano L."/>
            <person name="Hamilton J.P."/>
            <person name="Holt C."/>
            <person name="Huitema E."/>
            <person name="Raffaele S."/>
            <person name="Robideau G.P."/>
            <person name="Thines M."/>
            <person name="Win J."/>
            <person name="Zerillo M.M."/>
            <person name="Beakes G.W."/>
            <person name="Boore J.L."/>
            <person name="Busam D."/>
            <person name="Dumas B."/>
            <person name="Ferriera S."/>
            <person name="Fuerstenberg S.I."/>
            <person name="Gachon C.M."/>
            <person name="Gaulin E."/>
            <person name="Govers F."/>
            <person name="Grenville-Briggs L."/>
            <person name="Horner N."/>
            <person name="Hostetler J."/>
            <person name="Jiang R.H."/>
            <person name="Johnson J."/>
            <person name="Krajaejun T."/>
            <person name="Lin H."/>
            <person name="Meijer H.J."/>
            <person name="Moore B."/>
            <person name="Morris P."/>
            <person name="Phuntmart V."/>
            <person name="Puiu D."/>
            <person name="Shetty J."/>
            <person name="Stajich J.E."/>
            <person name="Tripathy S."/>
            <person name="Wawra S."/>
            <person name="van West P."/>
            <person name="Whitty B.R."/>
            <person name="Coutinho P.M."/>
            <person name="Henrissat B."/>
            <person name="Martin F."/>
            <person name="Thomas P.D."/>
            <person name="Tyler B.M."/>
            <person name="De Vries R.P."/>
            <person name="Kamoun S."/>
            <person name="Yandell M."/>
            <person name="Tisserat N."/>
            <person name="Buell C.R."/>
        </authorList>
    </citation>
    <scope>NUCLEOTIDE SEQUENCE</scope>
    <source>
        <strain evidence="2">DAOM:BR144</strain>
    </source>
</reference>
<reference evidence="1" key="3">
    <citation type="submission" date="2015-02" db="UniProtKB">
        <authorList>
            <consortium name="EnsemblProtists"/>
        </authorList>
    </citation>
    <scope>IDENTIFICATION</scope>
    <source>
        <strain evidence="1">DAOM BR144</strain>
    </source>
</reference>
<dbReference type="VEuPathDB" id="FungiDB:PYU1_G007707"/>
<reference evidence="2" key="2">
    <citation type="submission" date="2010-04" db="EMBL/GenBank/DDBJ databases">
        <authorList>
            <person name="Buell R."/>
            <person name="Hamilton J."/>
            <person name="Hostetler J."/>
        </authorList>
    </citation>
    <scope>NUCLEOTIDE SEQUENCE [LARGE SCALE GENOMIC DNA]</scope>
    <source>
        <strain evidence="2">DAOM:BR144</strain>
    </source>
</reference>
<proteinExistence type="predicted"/>
<keyword evidence="2" id="KW-1185">Reference proteome</keyword>
<sequence>MIPDTTKAMLRHANDDDALFTPERKAEFLKPVMRATLSKRIRTAPVLPFLDDFSSEDARRSFELHDAEFSRTKKRKLSASF</sequence>
<dbReference type="AlphaFoldDB" id="K3WRX9"/>
<protein>
    <submittedName>
        <fullName evidence="1">Uncharacterized protein</fullName>
    </submittedName>
</protein>
<dbReference type="EnsemblProtists" id="PYU1_T007723">
    <property type="protein sequence ID" value="PYU1_T007723"/>
    <property type="gene ID" value="PYU1_G007707"/>
</dbReference>
<dbReference type="Proteomes" id="UP000019132">
    <property type="component" value="Unassembled WGS sequence"/>
</dbReference>
<dbReference type="eggNOG" id="ENOG502T359">
    <property type="taxonomic scope" value="Eukaryota"/>
</dbReference>
<dbReference type="InParanoid" id="K3WRX9"/>
<organism evidence="1 2">
    <name type="scientific">Globisporangium ultimum (strain ATCC 200006 / CBS 805.95 / DAOM BR144)</name>
    <name type="common">Pythium ultimum</name>
    <dbReference type="NCBI Taxonomy" id="431595"/>
    <lineage>
        <taxon>Eukaryota</taxon>
        <taxon>Sar</taxon>
        <taxon>Stramenopiles</taxon>
        <taxon>Oomycota</taxon>
        <taxon>Peronosporomycetes</taxon>
        <taxon>Pythiales</taxon>
        <taxon>Pythiaceae</taxon>
        <taxon>Globisporangium</taxon>
    </lineage>
</organism>
<evidence type="ECO:0000313" key="2">
    <source>
        <dbReference type="Proteomes" id="UP000019132"/>
    </source>
</evidence>
<dbReference type="HOGENOM" id="CLU_2579155_0_0_1"/>
<evidence type="ECO:0000313" key="1">
    <source>
        <dbReference type="EnsemblProtists" id="PYU1_T007723"/>
    </source>
</evidence>